<keyword evidence="1" id="KW-0732">Signal</keyword>
<feature type="chain" id="PRO_5001587892" evidence="1">
    <location>
        <begin position="18"/>
        <end position="213"/>
    </location>
</feature>
<dbReference type="AlphaFoldDB" id="A0A060T0U4"/>
<evidence type="ECO:0000313" key="2">
    <source>
        <dbReference type="EMBL" id="CDP34389.1"/>
    </source>
</evidence>
<feature type="signal peptide" evidence="1">
    <location>
        <begin position="1"/>
        <end position="17"/>
    </location>
</feature>
<dbReference type="EMBL" id="HG937693">
    <property type="protein sequence ID" value="CDP34389.1"/>
    <property type="molecule type" value="Genomic_DNA"/>
</dbReference>
<reference evidence="2" key="2">
    <citation type="submission" date="2014-06" db="EMBL/GenBank/DDBJ databases">
        <title>The complete genome of Blastobotrys (Arxula) adeninivorans LS3 - a yeast of biotechnological interest.</title>
        <authorList>
            <person name="Kunze G."/>
            <person name="Gaillardin C."/>
            <person name="Czernicka M."/>
            <person name="Durrens P."/>
            <person name="Martin T."/>
            <person name="Boer E."/>
            <person name="Gabaldon T."/>
            <person name="Cruz J."/>
            <person name="Talla E."/>
            <person name="Marck C."/>
            <person name="Goffeau A."/>
            <person name="Barbe V."/>
            <person name="Baret P."/>
            <person name="Baronian K."/>
            <person name="Beier S."/>
            <person name="Bleykasten C."/>
            <person name="Bode R."/>
            <person name="Casaregola S."/>
            <person name="Despons L."/>
            <person name="Fairhead C."/>
            <person name="Giersberg M."/>
            <person name="Gierski P."/>
            <person name="Hahnel U."/>
            <person name="Hartmann A."/>
            <person name="Jankowska D."/>
            <person name="Jubin C."/>
            <person name="Jung P."/>
            <person name="Lafontaine I."/>
            <person name="Leh-Louis V."/>
            <person name="Lemaire M."/>
            <person name="Marcet-Houben M."/>
            <person name="Mascher M."/>
            <person name="Morel G."/>
            <person name="Richard G.-F."/>
            <person name="Riechen J."/>
            <person name="Sacerdot C."/>
            <person name="Sarkar A."/>
            <person name="Savel G."/>
            <person name="Schacherer J."/>
            <person name="Sherman D."/>
            <person name="Straub M.-L."/>
            <person name="Stein N."/>
            <person name="Thierry A."/>
            <person name="Trautwein-Schult A."/>
            <person name="Westhof E."/>
            <person name="Worch S."/>
            <person name="Dujon B."/>
            <person name="Souciet J.-L."/>
            <person name="Wincker P."/>
            <person name="Scholz U."/>
            <person name="Neuveglise N."/>
        </authorList>
    </citation>
    <scope>NUCLEOTIDE SEQUENCE</scope>
    <source>
        <strain evidence="2">LS3</strain>
    </source>
</reference>
<protein>
    <submittedName>
        <fullName evidence="2">ARAD1C11220p</fullName>
    </submittedName>
</protein>
<sequence length="213" mass="21573">MQFSIAALTTLIAVAAAEKVGIQVLRSGSQYHLSFVKNLDGSLAVGKGDEFTPEYEDGQLTLDGKYVAVDENQKSLYLADKSSGEFSEKDGYLAYNGDTAFSTVFSQNQQAANVVAGSTDAQGSGPISLVLRKMGNPTNSTGNTTTVHHNSTAAATQTVVQTVTSCGQQGCVVVTQTGGAGQASATGVQQVNGAAKVGGAAAAVFGAVAAALL</sequence>
<reference evidence="2" key="1">
    <citation type="submission" date="2014-02" db="EMBL/GenBank/DDBJ databases">
        <authorList>
            <person name="Genoscope - CEA"/>
        </authorList>
    </citation>
    <scope>NUCLEOTIDE SEQUENCE</scope>
    <source>
        <strain evidence="2">LS3</strain>
    </source>
</reference>
<accession>A0A060T0U4</accession>
<proteinExistence type="predicted"/>
<organism evidence="2">
    <name type="scientific">Blastobotrys adeninivorans</name>
    <name type="common">Yeast</name>
    <name type="synonym">Arxula adeninivorans</name>
    <dbReference type="NCBI Taxonomy" id="409370"/>
    <lineage>
        <taxon>Eukaryota</taxon>
        <taxon>Fungi</taxon>
        <taxon>Dikarya</taxon>
        <taxon>Ascomycota</taxon>
        <taxon>Saccharomycotina</taxon>
        <taxon>Dipodascomycetes</taxon>
        <taxon>Dipodascales</taxon>
        <taxon>Trichomonascaceae</taxon>
        <taxon>Blastobotrys</taxon>
    </lineage>
</organism>
<gene>
    <name evidence="2" type="ORF">GNLVRS02_ARAD1C11220g</name>
</gene>
<name>A0A060T0U4_BLAAD</name>
<evidence type="ECO:0000256" key="1">
    <source>
        <dbReference type="SAM" id="SignalP"/>
    </source>
</evidence>